<accession>A0A9X4XRV9</accession>
<evidence type="ECO:0000313" key="3">
    <source>
        <dbReference type="Proteomes" id="UP000438991"/>
    </source>
</evidence>
<evidence type="ECO:0000256" key="1">
    <source>
        <dbReference type="SAM" id="MobiDB-lite"/>
    </source>
</evidence>
<protein>
    <submittedName>
        <fullName evidence="2">Uncharacterized protein</fullName>
    </submittedName>
</protein>
<proteinExistence type="predicted"/>
<dbReference type="EMBL" id="WNKV01000038">
    <property type="protein sequence ID" value="MTW19434.1"/>
    <property type="molecule type" value="Genomic_DNA"/>
</dbReference>
<organism evidence="2 3">
    <name type="scientific">Rhodoplanes serenus</name>
    <dbReference type="NCBI Taxonomy" id="200615"/>
    <lineage>
        <taxon>Bacteria</taxon>
        <taxon>Pseudomonadati</taxon>
        <taxon>Pseudomonadota</taxon>
        <taxon>Alphaproteobacteria</taxon>
        <taxon>Hyphomicrobiales</taxon>
        <taxon>Nitrobacteraceae</taxon>
        <taxon>Rhodoplanes</taxon>
    </lineage>
</organism>
<evidence type="ECO:0000313" key="2">
    <source>
        <dbReference type="EMBL" id="MTW19434.1"/>
    </source>
</evidence>
<dbReference type="RefSeq" id="WP_155481682.1">
    <property type="nucleotide sequence ID" value="NZ_WNKV01000038.1"/>
</dbReference>
<reference evidence="2 3" key="1">
    <citation type="submission" date="2019-11" db="EMBL/GenBank/DDBJ databases">
        <title>Whole-genome sequence of Rhodoplanes serenus DSM 18633, type strain.</title>
        <authorList>
            <person name="Kyndt J.A."/>
            <person name="Meyer T.E."/>
        </authorList>
    </citation>
    <scope>NUCLEOTIDE SEQUENCE [LARGE SCALE GENOMIC DNA]</scope>
    <source>
        <strain evidence="2 3">DSM 18633</strain>
    </source>
</reference>
<comment type="caution">
    <text evidence="2">The sequence shown here is derived from an EMBL/GenBank/DDBJ whole genome shotgun (WGS) entry which is preliminary data.</text>
</comment>
<dbReference type="Proteomes" id="UP000438991">
    <property type="component" value="Unassembled WGS sequence"/>
</dbReference>
<feature type="region of interest" description="Disordered" evidence="1">
    <location>
        <begin position="96"/>
        <end position="122"/>
    </location>
</feature>
<sequence>MGEQHTPGPWIDGGSLLGSARLITNQNVAQIACVYGVRPKRESAANTRLIAAAPDYHAIAKMIDRDAGQLDAHSKEPAIISYDAIMELRDAIAKAEGRSLPSETTKATKLAEPSLLEGHSDG</sequence>
<dbReference type="AlphaFoldDB" id="A0A9X4XRV9"/>
<name>A0A9X4XRV9_9BRAD</name>
<gene>
    <name evidence="2" type="ORF">GJ689_24900</name>
</gene>